<dbReference type="InterPro" id="IPR036515">
    <property type="entry name" value="Transposase_17_sf"/>
</dbReference>
<dbReference type="EMBL" id="AP024355">
    <property type="protein sequence ID" value="BCR06999.1"/>
    <property type="molecule type" value="Genomic_DNA"/>
</dbReference>
<evidence type="ECO:0000313" key="3">
    <source>
        <dbReference type="Proteomes" id="UP001319827"/>
    </source>
</evidence>
<dbReference type="SUPFAM" id="SSF48295">
    <property type="entry name" value="TrpR-like"/>
    <property type="match status" value="1"/>
</dbReference>
<evidence type="ECO:0000259" key="1">
    <source>
        <dbReference type="SMART" id="SM01321"/>
    </source>
</evidence>
<name>A0ABM8HYD1_9BACT</name>
<dbReference type="SUPFAM" id="SSF143422">
    <property type="entry name" value="Transposase IS200-like"/>
    <property type="match status" value="1"/>
</dbReference>
<dbReference type="Gene3D" id="3.30.70.1290">
    <property type="entry name" value="Transposase IS200-like"/>
    <property type="match status" value="1"/>
</dbReference>
<dbReference type="Proteomes" id="UP001319827">
    <property type="component" value="Chromosome"/>
</dbReference>
<feature type="domain" description="Transposase IS200-like" evidence="1">
    <location>
        <begin position="9"/>
        <end position="123"/>
    </location>
</feature>
<dbReference type="RefSeq" id="WP_221250372.1">
    <property type="nucleotide sequence ID" value="NZ_AP024355.1"/>
</dbReference>
<proteinExistence type="predicted"/>
<dbReference type="InterPro" id="IPR002686">
    <property type="entry name" value="Transposase_17"/>
</dbReference>
<keyword evidence="3" id="KW-1185">Reference proteome</keyword>
<reference evidence="2 3" key="2">
    <citation type="journal article" date="2021" name="Int. J. Syst. Evol. Microbiol.">
        <title>Isolation and Polyphasic Characterization of Desulfuromonas versatilis sp. Nov., an Electrogenic Bacteria Capable of Versatile Metabolism Isolated from a Graphene Oxide-Reducing Enrichment Culture.</title>
        <authorList>
            <person name="Xie L."/>
            <person name="Yoshida N."/>
            <person name="Ishii S."/>
            <person name="Meng L."/>
        </authorList>
    </citation>
    <scope>NUCLEOTIDE SEQUENCE [LARGE SCALE GENOMIC DNA]</scope>
    <source>
        <strain evidence="2 3">NIT-T3</strain>
    </source>
</reference>
<dbReference type="PANTHER" id="PTHR34322">
    <property type="entry name" value="TRANSPOSASE, Y1_TNP DOMAIN-CONTAINING"/>
    <property type="match status" value="1"/>
</dbReference>
<organism evidence="2 3">
    <name type="scientific">Desulfuromonas versatilis</name>
    <dbReference type="NCBI Taxonomy" id="2802975"/>
    <lineage>
        <taxon>Bacteria</taxon>
        <taxon>Pseudomonadati</taxon>
        <taxon>Thermodesulfobacteriota</taxon>
        <taxon>Desulfuromonadia</taxon>
        <taxon>Desulfuromonadales</taxon>
        <taxon>Desulfuromonadaceae</taxon>
        <taxon>Desulfuromonas</taxon>
    </lineage>
</organism>
<gene>
    <name evidence="2" type="ORF">DESUT3_40680</name>
</gene>
<dbReference type="InterPro" id="IPR010921">
    <property type="entry name" value="Trp_repressor/repl_initiator"/>
</dbReference>
<dbReference type="SMART" id="SM01321">
    <property type="entry name" value="Y1_Tnp"/>
    <property type="match status" value="1"/>
</dbReference>
<evidence type="ECO:0000313" key="2">
    <source>
        <dbReference type="EMBL" id="BCR06999.1"/>
    </source>
</evidence>
<sequence>MARPLRIQYPGAVYNVTCRGNERRNIFQGDDDRKGFLRILSQSLNIYAVKLHAYVLMDNHFHLLVETPLGNLAEFMRHFNISYTSFFNRRHRRVGHLYQGRYKSILVEKESYLSTLSRYIHLNPIRVHQFEKGDPIKKVEHLYHYPWSSLPGYLDTGKREVMVDYTFVLADYGGDTPKGRAAYGKQLVADIDEKLDIKSDVFGQSIIGGGDFINWVKESFLESGESREQPSAGKIKHYRQKEAILVLIEEETGKNLETLKSEKGNLRRLTMDLLYRHGGLKGPEIGALFDVDYSAVSQERKRLRERVTHDRKLEDLVCRLEDALSTIKI</sequence>
<reference evidence="2 3" key="1">
    <citation type="journal article" date="2016" name="C (Basel)">
        <title>Selective Growth of and Electricity Production by Marine Exoelectrogenic Bacteria in Self-Aggregated Hydrogel of Microbially Reduced Graphene Oxide.</title>
        <authorList>
            <person name="Yoshida N."/>
            <person name="Goto Y."/>
            <person name="Miyata Y."/>
        </authorList>
    </citation>
    <scope>NUCLEOTIDE SEQUENCE [LARGE SCALE GENOMIC DNA]</scope>
    <source>
        <strain evidence="2 3">NIT-T3</strain>
    </source>
</reference>
<accession>A0ABM8HYD1</accession>
<dbReference type="PANTHER" id="PTHR34322:SF2">
    <property type="entry name" value="TRANSPOSASE IS200-LIKE DOMAIN-CONTAINING PROTEIN"/>
    <property type="match status" value="1"/>
</dbReference>
<dbReference type="Pfam" id="PF01797">
    <property type="entry name" value="Y1_Tnp"/>
    <property type="match status" value="1"/>
</dbReference>
<protein>
    <recommendedName>
        <fullName evidence="1">Transposase IS200-like domain-containing protein</fullName>
    </recommendedName>
</protein>